<sequence>MFATAYVQEERCLQYCEMKSMCTTVEYQEVAKKCTLIYDSDQGSINYSPKSDVFIMVCCDMCTLLVILQ</sequence>
<reference evidence="1" key="1">
    <citation type="submission" date="2019-07" db="EMBL/GenBank/DDBJ databases">
        <title>Annotation for the trematode Paragonimus miyazaki's.</title>
        <authorList>
            <person name="Choi Y.-J."/>
        </authorList>
    </citation>
    <scope>NUCLEOTIDE SEQUENCE</scope>
    <source>
        <strain evidence="1">Japan</strain>
    </source>
</reference>
<protein>
    <recommendedName>
        <fullName evidence="3">Apple domain-containing protein</fullName>
    </recommendedName>
</protein>
<comment type="caution">
    <text evidence="1">The sequence shown here is derived from an EMBL/GenBank/DDBJ whole genome shotgun (WGS) entry which is preliminary data.</text>
</comment>
<name>A0A8S9YJD4_9TREM</name>
<proteinExistence type="predicted"/>
<dbReference type="Proteomes" id="UP000822476">
    <property type="component" value="Unassembled WGS sequence"/>
</dbReference>
<gene>
    <name evidence="1" type="ORF">EG68_10646</name>
</gene>
<dbReference type="EMBL" id="JTDE01006521">
    <property type="protein sequence ID" value="KAF7243348.1"/>
    <property type="molecule type" value="Genomic_DNA"/>
</dbReference>
<keyword evidence="2" id="KW-1185">Reference proteome</keyword>
<organism evidence="1 2">
    <name type="scientific">Paragonimus skrjabini miyazakii</name>
    <dbReference type="NCBI Taxonomy" id="59628"/>
    <lineage>
        <taxon>Eukaryota</taxon>
        <taxon>Metazoa</taxon>
        <taxon>Spiralia</taxon>
        <taxon>Lophotrochozoa</taxon>
        <taxon>Platyhelminthes</taxon>
        <taxon>Trematoda</taxon>
        <taxon>Digenea</taxon>
        <taxon>Plagiorchiida</taxon>
        <taxon>Troglotremata</taxon>
        <taxon>Troglotrematidae</taxon>
        <taxon>Paragonimus</taxon>
    </lineage>
</organism>
<evidence type="ECO:0000313" key="1">
    <source>
        <dbReference type="EMBL" id="KAF7243348.1"/>
    </source>
</evidence>
<dbReference type="AlphaFoldDB" id="A0A8S9YJD4"/>
<accession>A0A8S9YJD4</accession>
<evidence type="ECO:0008006" key="3">
    <source>
        <dbReference type="Google" id="ProtNLM"/>
    </source>
</evidence>
<evidence type="ECO:0000313" key="2">
    <source>
        <dbReference type="Proteomes" id="UP000822476"/>
    </source>
</evidence>